<evidence type="ECO:0000313" key="3">
    <source>
        <dbReference type="Proteomes" id="UP000236161"/>
    </source>
</evidence>
<feature type="compositionally biased region" description="Low complexity" evidence="1">
    <location>
        <begin position="56"/>
        <end position="80"/>
    </location>
</feature>
<name>A0A2I0AML3_9ASPA</name>
<proteinExistence type="predicted"/>
<accession>A0A2I0AML3</accession>
<dbReference type="Proteomes" id="UP000236161">
    <property type="component" value="Unassembled WGS sequence"/>
</dbReference>
<evidence type="ECO:0000313" key="2">
    <source>
        <dbReference type="EMBL" id="PKA56818.1"/>
    </source>
</evidence>
<protein>
    <submittedName>
        <fullName evidence="2">Uncharacterized protein</fullName>
    </submittedName>
</protein>
<evidence type="ECO:0000256" key="1">
    <source>
        <dbReference type="SAM" id="MobiDB-lite"/>
    </source>
</evidence>
<feature type="region of interest" description="Disordered" evidence="1">
    <location>
        <begin position="56"/>
        <end position="89"/>
    </location>
</feature>
<sequence length="89" mass="9768">MIKLIEIKFSLTFPSSSQLYTLLQSCSPQLPLPQAPDPQAQPQQQLLRWEVPSWSSSSFLPSATSTTDSTSSKVPSRRSSLTAPLMQSS</sequence>
<dbReference type="PROSITE" id="PS51257">
    <property type="entry name" value="PROKAR_LIPOPROTEIN"/>
    <property type="match status" value="1"/>
</dbReference>
<gene>
    <name evidence="2" type="ORF">AXF42_Ash002121</name>
</gene>
<keyword evidence="3" id="KW-1185">Reference proteome</keyword>
<dbReference type="EMBL" id="KZ451969">
    <property type="protein sequence ID" value="PKA56818.1"/>
    <property type="molecule type" value="Genomic_DNA"/>
</dbReference>
<reference evidence="2 3" key="1">
    <citation type="journal article" date="2017" name="Nature">
        <title>The Apostasia genome and the evolution of orchids.</title>
        <authorList>
            <person name="Zhang G.Q."/>
            <person name="Liu K.W."/>
            <person name="Li Z."/>
            <person name="Lohaus R."/>
            <person name="Hsiao Y.Y."/>
            <person name="Niu S.C."/>
            <person name="Wang J.Y."/>
            <person name="Lin Y.C."/>
            <person name="Xu Q."/>
            <person name="Chen L.J."/>
            <person name="Yoshida K."/>
            <person name="Fujiwara S."/>
            <person name="Wang Z.W."/>
            <person name="Zhang Y.Q."/>
            <person name="Mitsuda N."/>
            <person name="Wang M."/>
            <person name="Liu G.H."/>
            <person name="Pecoraro L."/>
            <person name="Huang H.X."/>
            <person name="Xiao X.J."/>
            <person name="Lin M."/>
            <person name="Wu X.Y."/>
            <person name="Wu W.L."/>
            <person name="Chen Y.Y."/>
            <person name="Chang S.B."/>
            <person name="Sakamoto S."/>
            <person name="Ohme-Takagi M."/>
            <person name="Yagi M."/>
            <person name="Zeng S.J."/>
            <person name="Shen C.Y."/>
            <person name="Yeh C.M."/>
            <person name="Luo Y.B."/>
            <person name="Tsai W.C."/>
            <person name="Van de Peer Y."/>
            <person name="Liu Z.J."/>
        </authorList>
    </citation>
    <scope>NUCLEOTIDE SEQUENCE [LARGE SCALE GENOMIC DNA]</scope>
    <source>
        <strain evidence="3">cv. Shenzhen</strain>
        <tissue evidence="2">Stem</tissue>
    </source>
</reference>
<dbReference type="AlphaFoldDB" id="A0A2I0AML3"/>
<organism evidence="2 3">
    <name type="scientific">Apostasia shenzhenica</name>
    <dbReference type="NCBI Taxonomy" id="1088818"/>
    <lineage>
        <taxon>Eukaryota</taxon>
        <taxon>Viridiplantae</taxon>
        <taxon>Streptophyta</taxon>
        <taxon>Embryophyta</taxon>
        <taxon>Tracheophyta</taxon>
        <taxon>Spermatophyta</taxon>
        <taxon>Magnoliopsida</taxon>
        <taxon>Liliopsida</taxon>
        <taxon>Asparagales</taxon>
        <taxon>Orchidaceae</taxon>
        <taxon>Apostasioideae</taxon>
        <taxon>Apostasia</taxon>
    </lineage>
</organism>